<dbReference type="Proteomes" id="UP000199467">
    <property type="component" value="Unassembled WGS sequence"/>
</dbReference>
<dbReference type="RefSeq" id="WP_231976596.1">
    <property type="nucleotide sequence ID" value="NZ_FMZQ01000002.1"/>
</dbReference>
<protein>
    <submittedName>
        <fullName evidence="1">Uncharacterized protein</fullName>
    </submittedName>
</protein>
<organism evidence="1 2">
    <name type="scientific">Ectopseudomonas chengduensis</name>
    <dbReference type="NCBI Taxonomy" id="489632"/>
    <lineage>
        <taxon>Bacteria</taxon>
        <taxon>Pseudomonadati</taxon>
        <taxon>Pseudomonadota</taxon>
        <taxon>Gammaproteobacteria</taxon>
        <taxon>Pseudomonadales</taxon>
        <taxon>Pseudomonadaceae</taxon>
        <taxon>Ectopseudomonas</taxon>
    </lineage>
</organism>
<dbReference type="AlphaFoldDB" id="A0A1G6KN54"/>
<sequence>MKHPHARQFLGFYRSCYLADSRDLDLDNLGKLPANRWAWLDGCEELASGGIPLLPLSAELGRALAEAQALYQCELQLVYGVLPNCGRLQLEGGGSQAICGPLFYYEASLQAMADGQSHLLAIDPQQVHGNWRLLRICCAATWNSCTSLLSVGRRGLWKAPARTCVRRSKVRVSACGVTIRWPGRCWICSVAAATSAWPST</sequence>
<gene>
    <name evidence="1" type="ORF">SAMN05216576_102125</name>
</gene>
<dbReference type="EMBL" id="FMZQ01000002">
    <property type="protein sequence ID" value="SDC32347.1"/>
    <property type="molecule type" value="Genomic_DNA"/>
</dbReference>
<keyword evidence="2" id="KW-1185">Reference proteome</keyword>
<evidence type="ECO:0000313" key="2">
    <source>
        <dbReference type="Proteomes" id="UP000199467"/>
    </source>
</evidence>
<accession>A0A1G6KN54</accession>
<proteinExistence type="predicted"/>
<reference evidence="2" key="1">
    <citation type="submission" date="2016-10" db="EMBL/GenBank/DDBJ databases">
        <authorList>
            <person name="Varghese N."/>
            <person name="Submissions S."/>
        </authorList>
    </citation>
    <scope>NUCLEOTIDE SEQUENCE [LARGE SCALE GENOMIC DNA]</scope>
    <source>
        <strain evidence="2">DSM 26382</strain>
    </source>
</reference>
<evidence type="ECO:0000313" key="1">
    <source>
        <dbReference type="EMBL" id="SDC32347.1"/>
    </source>
</evidence>
<name>A0A1G6KN54_9GAMM</name>